<dbReference type="PANTHER" id="PTHR10343:SF84">
    <property type="entry name" value="5'-AMP-ACTIVATED PROTEIN KINASE SUBUNIT BETA-1"/>
    <property type="match status" value="1"/>
</dbReference>
<evidence type="ECO:0000313" key="3">
    <source>
        <dbReference type="EMBL" id="BBO77929.1"/>
    </source>
</evidence>
<dbReference type="OrthoDB" id="9811945at2"/>
<dbReference type="EMBL" id="AP021875">
    <property type="protein sequence ID" value="BBO77929.1"/>
    <property type="molecule type" value="Genomic_DNA"/>
</dbReference>
<gene>
    <name evidence="3" type="ORF">DSCW_53460</name>
</gene>
<evidence type="ECO:0000259" key="2">
    <source>
        <dbReference type="Pfam" id="PF16561"/>
    </source>
</evidence>
<dbReference type="InterPro" id="IPR014756">
    <property type="entry name" value="Ig_E-set"/>
</dbReference>
<sequence>MDKTNKQKNKRRKITFTLEDIEAKEVHLVGNFNDWNVGAHPMKNVGNGKWRKQLALPTGKYEYKFMVDGYWMVDPANEQTCPNCFGTYNSIVSLIV</sequence>
<dbReference type="InterPro" id="IPR032640">
    <property type="entry name" value="AMPK1_CBM"/>
</dbReference>
<protein>
    <recommendedName>
        <fullName evidence="2">AMP-activated protein kinase glycogen-binding domain-containing protein</fullName>
    </recommendedName>
</protein>
<evidence type="ECO:0000313" key="4">
    <source>
        <dbReference type="Proteomes" id="UP000427769"/>
    </source>
</evidence>
<comment type="similarity">
    <text evidence="1">Belongs to the 5'-AMP-activated protein kinase beta subunit family.</text>
</comment>
<dbReference type="SUPFAM" id="SSF81296">
    <property type="entry name" value="E set domains"/>
    <property type="match status" value="1"/>
</dbReference>
<keyword evidence="4" id="KW-1185">Reference proteome</keyword>
<dbReference type="Pfam" id="PF16561">
    <property type="entry name" value="AMPK1_CBM"/>
    <property type="match status" value="1"/>
</dbReference>
<reference evidence="3 4" key="1">
    <citation type="submission" date="2019-11" db="EMBL/GenBank/DDBJ databases">
        <title>Comparative genomics of hydrocarbon-degrading Desulfosarcina strains.</title>
        <authorList>
            <person name="Watanabe M."/>
            <person name="Kojima H."/>
            <person name="Fukui M."/>
        </authorList>
    </citation>
    <scope>NUCLEOTIDE SEQUENCE [LARGE SCALE GENOMIC DNA]</scope>
    <source>
        <strain evidence="3 4">PP31</strain>
    </source>
</reference>
<dbReference type="KEGG" id="dwd:DSCW_53460"/>
<feature type="domain" description="AMP-activated protein kinase glycogen-binding" evidence="2">
    <location>
        <begin position="22"/>
        <end position="92"/>
    </location>
</feature>
<evidence type="ECO:0000256" key="1">
    <source>
        <dbReference type="ARBA" id="ARBA00010926"/>
    </source>
</evidence>
<proteinExistence type="inferred from homology"/>
<name>A0A5K7ZCM4_9BACT</name>
<dbReference type="CDD" id="cd07184">
    <property type="entry name" value="E_set_Isoamylase_like_N"/>
    <property type="match status" value="1"/>
</dbReference>
<dbReference type="InterPro" id="IPR013783">
    <property type="entry name" value="Ig-like_fold"/>
</dbReference>
<organism evidence="3 4">
    <name type="scientific">Desulfosarcina widdelii</name>
    <dbReference type="NCBI Taxonomy" id="947919"/>
    <lineage>
        <taxon>Bacteria</taxon>
        <taxon>Pseudomonadati</taxon>
        <taxon>Thermodesulfobacteriota</taxon>
        <taxon>Desulfobacteria</taxon>
        <taxon>Desulfobacterales</taxon>
        <taxon>Desulfosarcinaceae</taxon>
        <taxon>Desulfosarcina</taxon>
    </lineage>
</organism>
<dbReference type="Proteomes" id="UP000427769">
    <property type="component" value="Chromosome"/>
</dbReference>
<dbReference type="InterPro" id="IPR050827">
    <property type="entry name" value="CRP1_MDG1_kinase"/>
</dbReference>
<dbReference type="AlphaFoldDB" id="A0A5K7ZCM4"/>
<dbReference type="RefSeq" id="WP_155306614.1">
    <property type="nucleotide sequence ID" value="NZ_AP021875.1"/>
</dbReference>
<accession>A0A5K7ZCM4</accession>
<dbReference type="Gene3D" id="2.60.40.10">
    <property type="entry name" value="Immunoglobulins"/>
    <property type="match status" value="1"/>
</dbReference>
<dbReference type="PANTHER" id="PTHR10343">
    <property type="entry name" value="5'-AMP-ACTIVATED PROTEIN KINASE , BETA SUBUNIT"/>
    <property type="match status" value="1"/>
</dbReference>